<name>A0A0F4Z8B5_9PEZI</name>
<dbReference type="PANTHER" id="PTHR15959">
    <property type="entry name" value="SYNTAXIN-18"/>
    <property type="match status" value="1"/>
</dbReference>
<feature type="region of interest" description="Disordered" evidence="13">
    <location>
        <begin position="31"/>
        <end position="54"/>
    </location>
</feature>
<evidence type="ECO:0000256" key="11">
    <source>
        <dbReference type="ARBA" id="ARBA00023054"/>
    </source>
</evidence>
<proteinExistence type="inferred from homology"/>
<evidence type="ECO:0000256" key="9">
    <source>
        <dbReference type="ARBA" id="ARBA00022927"/>
    </source>
</evidence>
<evidence type="ECO:0000256" key="13">
    <source>
        <dbReference type="SAM" id="MobiDB-lite"/>
    </source>
</evidence>
<protein>
    <recommendedName>
        <fullName evidence="5">ER membrane protein complex subunit 4</fullName>
    </recommendedName>
</protein>
<evidence type="ECO:0000256" key="1">
    <source>
        <dbReference type="ARBA" id="ARBA00004211"/>
    </source>
</evidence>
<dbReference type="EMBL" id="LAEV01002291">
    <property type="protein sequence ID" value="KKA26108.1"/>
    <property type="molecule type" value="Genomic_DNA"/>
</dbReference>
<reference evidence="15 16" key="1">
    <citation type="submission" date="2015-03" db="EMBL/GenBank/DDBJ databases">
        <authorList>
            <person name="Radwan O."/>
            <person name="Al-Naeli F.A."/>
            <person name="Rendon G.A."/>
            <person name="Fields C."/>
        </authorList>
    </citation>
    <scope>NUCLEOTIDE SEQUENCE [LARGE SCALE GENOMIC DNA]</scope>
    <source>
        <strain evidence="15">CR-DP1</strain>
    </source>
</reference>
<dbReference type="GO" id="GO:0005789">
    <property type="term" value="C:endoplasmic reticulum membrane"/>
    <property type="evidence" value="ECO:0007669"/>
    <property type="project" value="UniProtKB-SubCell"/>
</dbReference>
<evidence type="ECO:0000256" key="6">
    <source>
        <dbReference type="ARBA" id="ARBA00022448"/>
    </source>
</evidence>
<dbReference type="Pfam" id="PF06417">
    <property type="entry name" value="EMC4"/>
    <property type="match status" value="1"/>
</dbReference>
<evidence type="ECO:0000256" key="3">
    <source>
        <dbReference type="ARBA" id="ARBA00007715"/>
    </source>
</evidence>
<keyword evidence="12 14" id="KW-0472">Membrane</keyword>
<dbReference type="GO" id="GO:0031201">
    <property type="term" value="C:SNARE complex"/>
    <property type="evidence" value="ECO:0007669"/>
    <property type="project" value="TreeGrafter"/>
</dbReference>
<evidence type="ECO:0000256" key="5">
    <source>
        <dbReference type="ARBA" id="ARBA00020820"/>
    </source>
</evidence>
<keyword evidence="7 14" id="KW-0812">Transmembrane</keyword>
<evidence type="ECO:0000256" key="4">
    <source>
        <dbReference type="ARBA" id="ARBA00009063"/>
    </source>
</evidence>
<feature type="transmembrane region" description="Helical" evidence="14">
    <location>
        <begin position="509"/>
        <end position="530"/>
    </location>
</feature>
<evidence type="ECO:0000313" key="16">
    <source>
        <dbReference type="Proteomes" id="UP000033483"/>
    </source>
</evidence>
<evidence type="ECO:0000256" key="2">
    <source>
        <dbReference type="ARBA" id="ARBA00004477"/>
    </source>
</evidence>
<dbReference type="Gene3D" id="1.20.5.110">
    <property type="match status" value="1"/>
</dbReference>
<comment type="subcellular location">
    <subcellularLocation>
        <location evidence="2">Endoplasmic reticulum membrane</location>
        <topology evidence="2">Multi-pass membrane protein</topology>
    </subcellularLocation>
    <subcellularLocation>
        <location evidence="1">Membrane</location>
        <topology evidence="1">Single-pass type IV membrane protein</topology>
    </subcellularLocation>
</comment>
<keyword evidence="16" id="KW-1185">Reference proteome</keyword>
<comment type="similarity">
    <text evidence="4">Belongs to the syntaxin family.</text>
</comment>
<dbReference type="GO" id="GO:0006890">
    <property type="term" value="P:retrograde vesicle-mediated transport, Golgi to endoplasmic reticulum"/>
    <property type="evidence" value="ECO:0007669"/>
    <property type="project" value="TreeGrafter"/>
</dbReference>
<evidence type="ECO:0000256" key="7">
    <source>
        <dbReference type="ARBA" id="ARBA00022692"/>
    </source>
</evidence>
<accession>A0A0F4Z8B5</accession>
<keyword evidence="11" id="KW-0175">Coiled coil</keyword>
<gene>
    <name evidence="15" type="ORF">TD95_003125</name>
</gene>
<keyword evidence="6" id="KW-0813">Transport</keyword>
<dbReference type="OrthoDB" id="342981at2759"/>
<organism evidence="15 16">
    <name type="scientific">Thielaviopsis punctulata</name>
    <dbReference type="NCBI Taxonomy" id="72032"/>
    <lineage>
        <taxon>Eukaryota</taxon>
        <taxon>Fungi</taxon>
        <taxon>Dikarya</taxon>
        <taxon>Ascomycota</taxon>
        <taxon>Pezizomycotina</taxon>
        <taxon>Sordariomycetes</taxon>
        <taxon>Hypocreomycetidae</taxon>
        <taxon>Microascales</taxon>
        <taxon>Ceratocystidaceae</taxon>
        <taxon>Thielaviopsis</taxon>
    </lineage>
</organism>
<comment type="similarity">
    <text evidence="3">Belongs to the EMC4 family.</text>
</comment>
<dbReference type="CDD" id="cd15850">
    <property type="entry name" value="SNARE_syntaxin18"/>
    <property type="match status" value="1"/>
</dbReference>
<sequence length="531" mass="57961">MASSIPSWVANLQAPPAFRAKANNIVDPPLYPTAVSGKKNKESKALQREQPTPEEMDTLKLKKAWEVALAPVKGLPMTAFMMYMSGNSLQIFSIMMVVMAFKNPLVGLMNTNQAFERFVTERNSGDILQVKLLYVVCQLVALAVGIWKVNSMGLLPPQNNSLRLGAMGGCSFLLLQLLPAMPDLRPDFDSLLQSHESASVTKPYHFKLDDVDDAFLREAYRIESLTAELSAELHSVRKAYLSTAPPRKSQLRHTAAAAAFERIMSDHDREQVDANAKQMIRELNASIRALDDAEHLRRETQAAVIAKQHARGLGALGTWAAGGGLGGVAKSAERVAAEEAAGQTAVHRDGVLWLLRVRLEGCCKVQQDMMEKRLSRELEKSQSLLGRSAGGGMGIPLPGARAVPLWEEEGRMAAGAGAGYAGQDLTQEQIQMFEQGNRAMMEHYTSTLDKVRDAEKSLVEISELQSLLVSNLATQSAQIDQLVADSVNTTENVGGGNKELRKATQRPSAARYTFFAASGLCAFLIVWDLII</sequence>
<dbReference type="InterPro" id="IPR009445">
    <property type="entry name" value="TMEM85/Emc4"/>
</dbReference>
<dbReference type="GO" id="GO:0015031">
    <property type="term" value="P:protein transport"/>
    <property type="evidence" value="ECO:0007669"/>
    <property type="project" value="UniProtKB-KW"/>
</dbReference>
<evidence type="ECO:0000256" key="12">
    <source>
        <dbReference type="ARBA" id="ARBA00023136"/>
    </source>
</evidence>
<evidence type="ECO:0000256" key="14">
    <source>
        <dbReference type="SAM" id="Phobius"/>
    </source>
</evidence>
<evidence type="ECO:0000256" key="10">
    <source>
        <dbReference type="ARBA" id="ARBA00022989"/>
    </source>
</evidence>
<comment type="caution">
    <text evidence="15">The sequence shown here is derived from an EMBL/GenBank/DDBJ whole genome shotgun (WGS) entry which is preliminary data.</text>
</comment>
<keyword evidence="9" id="KW-0653">Protein transport</keyword>
<evidence type="ECO:0000313" key="15">
    <source>
        <dbReference type="EMBL" id="KKA26108.1"/>
    </source>
</evidence>
<keyword evidence="8" id="KW-0256">Endoplasmic reticulum</keyword>
<dbReference type="PANTHER" id="PTHR15959:SF0">
    <property type="entry name" value="SYNTAXIN-18"/>
    <property type="match status" value="1"/>
</dbReference>
<keyword evidence="10 14" id="KW-1133">Transmembrane helix</keyword>
<evidence type="ECO:0000256" key="8">
    <source>
        <dbReference type="ARBA" id="ARBA00022824"/>
    </source>
</evidence>
<feature type="transmembrane region" description="Helical" evidence="14">
    <location>
        <begin position="80"/>
        <end position="101"/>
    </location>
</feature>
<dbReference type="Proteomes" id="UP000033483">
    <property type="component" value="Unassembled WGS sequence"/>
</dbReference>
<dbReference type="AlphaFoldDB" id="A0A0F4Z8B5"/>